<keyword evidence="3" id="KW-1185">Reference proteome</keyword>
<accession>A0A8J6I0F9</accession>
<protein>
    <submittedName>
        <fullName evidence="2">Uncharacterized protein</fullName>
    </submittedName>
</protein>
<reference evidence="2" key="1">
    <citation type="submission" date="2020-06" db="EMBL/GenBank/DDBJ databases">
        <title>Novel chitinolytic bacterium.</title>
        <authorList>
            <person name="Ungkulpasvich U."/>
            <person name="Kosugi A."/>
            <person name="Uke A."/>
        </authorList>
    </citation>
    <scope>NUCLEOTIDE SEQUENCE</scope>
    <source>
        <strain evidence="2">UUS1-1</strain>
    </source>
</reference>
<dbReference type="AlphaFoldDB" id="A0A8J6I0F9"/>
<feature type="compositionally biased region" description="Basic and acidic residues" evidence="1">
    <location>
        <begin position="224"/>
        <end position="237"/>
    </location>
</feature>
<dbReference type="EMBL" id="JAAKDE010000007">
    <property type="protein sequence ID" value="MBA2132698.1"/>
    <property type="molecule type" value="Genomic_DNA"/>
</dbReference>
<gene>
    <name evidence="2" type="ORF">G5B42_03965</name>
</gene>
<evidence type="ECO:0000313" key="2">
    <source>
        <dbReference type="EMBL" id="MBA2132698.1"/>
    </source>
</evidence>
<comment type="caution">
    <text evidence="2">The sequence shown here is derived from an EMBL/GenBank/DDBJ whole genome shotgun (WGS) entry which is preliminary data.</text>
</comment>
<evidence type="ECO:0000313" key="3">
    <source>
        <dbReference type="Proteomes" id="UP000657177"/>
    </source>
</evidence>
<dbReference type="Proteomes" id="UP000657177">
    <property type="component" value="Unassembled WGS sequence"/>
</dbReference>
<organism evidence="2 3">
    <name type="scientific">Capillibacterium thermochitinicola</name>
    <dbReference type="NCBI Taxonomy" id="2699427"/>
    <lineage>
        <taxon>Bacteria</taxon>
        <taxon>Bacillati</taxon>
        <taxon>Bacillota</taxon>
        <taxon>Capillibacterium</taxon>
    </lineage>
</organism>
<evidence type="ECO:0000256" key="1">
    <source>
        <dbReference type="SAM" id="MobiDB-lite"/>
    </source>
</evidence>
<feature type="region of interest" description="Disordered" evidence="1">
    <location>
        <begin position="217"/>
        <end position="237"/>
    </location>
</feature>
<sequence>MDRSYDRPFKPDTRYLDCKTDSVLSCGQGIDGLARPVQVDTEGAVSVLPNAAVYAQAGRLFSVTDSIVLPTGGPFIALTFENPATNGQVMYLEQVAAGIFVNEVTGERVGNEQTIDLLVAQIPQVRDVDETLTPVNNLSGSPRTSTLLVRTVDDFDLGPVHFSNIYPSGEIEQNFRGRIILPPGHILLVLIVNRASNITNALLAVTITWWELPLTPKKRKRKRTREEAGEEAKKEQE</sequence>
<proteinExistence type="predicted"/>
<name>A0A8J6I0F9_9FIRM</name>